<dbReference type="Pfam" id="PF02036">
    <property type="entry name" value="SCP2"/>
    <property type="match status" value="1"/>
</dbReference>
<proteinExistence type="inferred from homology"/>
<dbReference type="Gene3D" id="3.30.1050.10">
    <property type="entry name" value="SCP2 sterol-binding domain"/>
    <property type="match status" value="1"/>
</dbReference>
<dbReference type="SUPFAM" id="SSF55718">
    <property type="entry name" value="SCP-like"/>
    <property type="match status" value="1"/>
</dbReference>
<reference evidence="4" key="1">
    <citation type="journal article" date="2019" name="Int. J. Syst. Evol. Microbiol.">
        <title>The Global Catalogue of Microorganisms (GCM) 10K type strain sequencing project: providing services to taxonomists for standard genome sequencing and annotation.</title>
        <authorList>
            <consortium name="The Broad Institute Genomics Platform"/>
            <consortium name="The Broad Institute Genome Sequencing Center for Infectious Disease"/>
            <person name="Wu L."/>
            <person name="Ma J."/>
        </authorList>
    </citation>
    <scope>NUCLEOTIDE SEQUENCE [LARGE SCALE GENOMIC DNA]</scope>
    <source>
        <strain evidence="4">CCUG 54939</strain>
    </source>
</reference>
<evidence type="ECO:0000313" key="4">
    <source>
        <dbReference type="Proteomes" id="UP001595692"/>
    </source>
</evidence>
<accession>A0ABV8CS49</accession>
<keyword evidence="1" id="KW-0831">Ubiquinone biosynthesis</keyword>
<name>A0ABV8CS49_9GAMM</name>
<comment type="pathway">
    <text evidence="1">Cofactor biosynthesis; ubiquinone biosynthesis.</text>
</comment>
<dbReference type="InterPro" id="IPR036527">
    <property type="entry name" value="SCP2_sterol-bd_dom_sf"/>
</dbReference>
<sequence length="165" mass="18815">MFNQLHSHLVRKAPSLLRAPARWLPFALQQKMMGSLLTTIFSEALADGDFEFLTGRWLQIEVRDLQLVWFISYADSRLVIAEKTPHVDVTFSAELNDLVLIAGRKEDPDSLFFQRRLRIEGDTELGLEVKNLMDSIDLTILPSVLRYGLQDFASFVQRGLAVPQP</sequence>
<feature type="domain" description="SCP2" evidence="2">
    <location>
        <begin position="43"/>
        <end position="134"/>
    </location>
</feature>
<comment type="similarity">
    <text evidence="1">Belongs to the UbiT family.</text>
</comment>
<dbReference type="InterPro" id="IPR016830">
    <property type="entry name" value="UbiT"/>
</dbReference>
<evidence type="ECO:0000256" key="1">
    <source>
        <dbReference type="HAMAP-Rule" id="MF_02231"/>
    </source>
</evidence>
<dbReference type="PANTHER" id="PTHR10094:SF25">
    <property type="entry name" value="SCP2 STEROL-BINDING DOMAIN-CONTAINING PROTEIN 1"/>
    <property type="match status" value="1"/>
</dbReference>
<comment type="function">
    <text evidence="1">Required for O(2)-independent ubiquinone (coenzyme Q) biosynthesis. Likely functions as an accessory factor.</text>
</comment>
<gene>
    <name evidence="1" type="primary">ubiT</name>
    <name evidence="3" type="ORF">ACFOSS_16430</name>
</gene>
<dbReference type="HAMAP" id="MF_02231">
    <property type="entry name" value="UbiT"/>
    <property type="match status" value="1"/>
</dbReference>
<dbReference type="RefSeq" id="WP_377154644.1">
    <property type="nucleotide sequence ID" value="NZ_JBHSAF010000015.1"/>
</dbReference>
<comment type="caution">
    <text evidence="3">The sequence shown here is derived from an EMBL/GenBank/DDBJ whole genome shotgun (WGS) entry which is preliminary data.</text>
</comment>
<dbReference type="EMBL" id="JBHSAF010000015">
    <property type="protein sequence ID" value="MFC3915030.1"/>
    <property type="molecule type" value="Genomic_DNA"/>
</dbReference>
<dbReference type="PIRSF" id="PIRSF025550">
    <property type="entry name" value="UCP025550_lpd_carrier"/>
    <property type="match status" value="1"/>
</dbReference>
<evidence type="ECO:0000313" key="3">
    <source>
        <dbReference type="EMBL" id="MFC3915030.1"/>
    </source>
</evidence>
<dbReference type="InterPro" id="IPR003033">
    <property type="entry name" value="SCP2_sterol-bd_dom"/>
</dbReference>
<evidence type="ECO:0000259" key="2">
    <source>
        <dbReference type="Pfam" id="PF02036"/>
    </source>
</evidence>
<organism evidence="3 4">
    <name type="scientific">Pseudaeromonas sharmana</name>
    <dbReference type="NCBI Taxonomy" id="328412"/>
    <lineage>
        <taxon>Bacteria</taxon>
        <taxon>Pseudomonadati</taxon>
        <taxon>Pseudomonadota</taxon>
        <taxon>Gammaproteobacteria</taxon>
        <taxon>Aeromonadales</taxon>
        <taxon>Aeromonadaceae</taxon>
        <taxon>Pseudaeromonas</taxon>
    </lineage>
</organism>
<keyword evidence="4" id="KW-1185">Reference proteome</keyword>
<protein>
    <recommendedName>
        <fullName evidence="1">Ubiquinone biosynthesis accessory factor UbiT</fullName>
    </recommendedName>
</protein>
<dbReference type="Proteomes" id="UP001595692">
    <property type="component" value="Unassembled WGS sequence"/>
</dbReference>
<dbReference type="PANTHER" id="PTHR10094">
    <property type="entry name" value="STEROL CARRIER PROTEIN 2 SCP-2 FAMILY PROTEIN"/>
    <property type="match status" value="1"/>
</dbReference>